<dbReference type="Proteomes" id="UP000178666">
    <property type="component" value="Chromosome"/>
</dbReference>
<dbReference type="EMBL" id="CP015970">
    <property type="protein sequence ID" value="AOZ46022.1"/>
    <property type="molecule type" value="Genomic_DNA"/>
</dbReference>
<comment type="similarity">
    <text evidence="1">Belongs to the AB hydrolase superfamily. FUS2 hydrolase family.</text>
</comment>
<evidence type="ECO:0000313" key="3">
    <source>
        <dbReference type="EMBL" id="AMS04530.1"/>
    </source>
</evidence>
<dbReference type="RefSeq" id="WP_062818969.1">
    <property type="nucleotide sequence ID" value="NZ_CP014352.1"/>
</dbReference>
<reference evidence="3 5" key="2">
    <citation type="submission" date="2016-02" db="EMBL/GenBank/DDBJ databases">
        <title>Complete Genome Sequence of Propionibacterium acidipropionici ATCC 55737.</title>
        <authorList>
            <person name="Luna Flores C.H."/>
            <person name="Nielsen L.K."/>
            <person name="Marcellin E."/>
        </authorList>
    </citation>
    <scope>NUCLEOTIDE SEQUENCE [LARGE SCALE GENOMIC DNA]</scope>
    <source>
        <strain evidence="3 5">ATCC 55737</strain>
    </source>
</reference>
<protein>
    <recommendedName>
        <fullName evidence="2">AB hydrolase-1 domain-containing protein</fullName>
    </recommendedName>
</protein>
<dbReference type="Proteomes" id="UP000075221">
    <property type="component" value="Chromosome"/>
</dbReference>
<organism evidence="3 5">
    <name type="scientific">Acidipropionibacterium acidipropionici</name>
    <dbReference type="NCBI Taxonomy" id="1748"/>
    <lineage>
        <taxon>Bacteria</taxon>
        <taxon>Bacillati</taxon>
        <taxon>Actinomycetota</taxon>
        <taxon>Actinomycetes</taxon>
        <taxon>Propionibacteriales</taxon>
        <taxon>Propionibacteriaceae</taxon>
        <taxon>Acidipropionibacterium</taxon>
    </lineage>
</organism>
<dbReference type="InterPro" id="IPR050261">
    <property type="entry name" value="FrsA_esterase"/>
</dbReference>
<reference evidence="4 6" key="1">
    <citation type="journal article" date="2016" name="Plant Dis.">
        <title>Improved production of propionic acid using genome shuffling.</title>
        <authorList>
            <person name="Luna-Flores C.H."/>
            <person name="Palfreyman R.W."/>
            <person name="Kromer J.O."/>
            <person name="Nielsen L.K."/>
            <person name="Marcellin E."/>
        </authorList>
    </citation>
    <scope>NUCLEOTIDE SEQUENCE [LARGE SCALE GENOMIC DNA]</scope>
    <source>
        <strain evidence="4 6">F3E8</strain>
    </source>
</reference>
<dbReference type="GO" id="GO:0003824">
    <property type="term" value="F:catalytic activity"/>
    <property type="evidence" value="ECO:0007669"/>
    <property type="project" value="UniProtKB-ARBA"/>
</dbReference>
<proteinExistence type="inferred from homology"/>
<dbReference type="PANTHER" id="PTHR22946">
    <property type="entry name" value="DIENELACTONE HYDROLASE DOMAIN-CONTAINING PROTEIN-RELATED"/>
    <property type="match status" value="1"/>
</dbReference>
<feature type="domain" description="AB hydrolase-1" evidence="2">
    <location>
        <begin position="40"/>
        <end position="151"/>
    </location>
</feature>
<evidence type="ECO:0000313" key="4">
    <source>
        <dbReference type="EMBL" id="AOZ46022.1"/>
    </source>
</evidence>
<gene>
    <name evidence="4" type="ORF">A8L58_04030</name>
    <name evidence="3" type="ORF">AXH35_02565</name>
</gene>
<evidence type="ECO:0000259" key="2">
    <source>
        <dbReference type="Pfam" id="PF00561"/>
    </source>
</evidence>
<keyword evidence="6" id="KW-1185">Reference proteome</keyword>
<dbReference type="Pfam" id="PF00561">
    <property type="entry name" value="Abhydrolase_1"/>
    <property type="match status" value="1"/>
</dbReference>
<evidence type="ECO:0000313" key="5">
    <source>
        <dbReference type="Proteomes" id="UP000075221"/>
    </source>
</evidence>
<accession>A0AAC8YDG1</accession>
<dbReference type="InterPro" id="IPR029058">
    <property type="entry name" value="AB_hydrolase_fold"/>
</dbReference>
<evidence type="ECO:0000313" key="6">
    <source>
        <dbReference type="Proteomes" id="UP000178666"/>
    </source>
</evidence>
<dbReference type="Gene3D" id="3.40.50.1820">
    <property type="entry name" value="alpha/beta hydrolase"/>
    <property type="match status" value="1"/>
</dbReference>
<dbReference type="InterPro" id="IPR000073">
    <property type="entry name" value="AB_hydrolase_1"/>
</dbReference>
<sequence>MTGLSRRVGDVPVLECLPAGAPARGLVIWIPPLGGDKERYTDRLEELARRGFLAVGIDPRRHGERADRPADALFDQVMTSFRTTMWPILGGTVLDAAEVIDAELAIHGLGGPVLAGGVSMGGDIAVALAGIDPRVSRVAAVAATPDWTRPGMTRIGRPDDVIDQGRATTGGQWLRDHLEPLTHTDRYRRDLAIRLDVGAADTHVPGEAAHRFATMLSRGPRRPSIDVIDHPGSDHRQMCHDPQVLTAALSWLVGPSRSGRTAATRE</sequence>
<dbReference type="EMBL" id="CP014352">
    <property type="protein sequence ID" value="AMS04530.1"/>
    <property type="molecule type" value="Genomic_DNA"/>
</dbReference>
<name>A0AAC8YDG1_9ACTN</name>
<dbReference type="SUPFAM" id="SSF53474">
    <property type="entry name" value="alpha/beta-Hydrolases"/>
    <property type="match status" value="1"/>
</dbReference>
<evidence type="ECO:0000256" key="1">
    <source>
        <dbReference type="ARBA" id="ARBA00038115"/>
    </source>
</evidence>
<dbReference type="AlphaFoldDB" id="A0AAC8YDG1"/>